<evidence type="ECO:0000313" key="2">
    <source>
        <dbReference type="EMBL" id="GAH78314.1"/>
    </source>
</evidence>
<dbReference type="PROSITE" id="PS50910">
    <property type="entry name" value="HEPN"/>
    <property type="match status" value="1"/>
</dbReference>
<dbReference type="Pfam" id="PF05168">
    <property type="entry name" value="HEPN"/>
    <property type="match status" value="1"/>
</dbReference>
<dbReference type="Gene3D" id="1.20.120.330">
    <property type="entry name" value="Nucleotidyltransferases domain 2"/>
    <property type="match status" value="1"/>
</dbReference>
<gene>
    <name evidence="2" type="ORF">S03H2_60756</name>
</gene>
<name>X1JJ43_9ZZZZ</name>
<dbReference type="InterPro" id="IPR007842">
    <property type="entry name" value="HEPN_dom"/>
</dbReference>
<protein>
    <recommendedName>
        <fullName evidence="1">HEPN domain-containing protein</fullName>
    </recommendedName>
</protein>
<proteinExistence type="predicted"/>
<accession>X1JJ43</accession>
<organism evidence="2">
    <name type="scientific">marine sediment metagenome</name>
    <dbReference type="NCBI Taxonomy" id="412755"/>
    <lineage>
        <taxon>unclassified sequences</taxon>
        <taxon>metagenomes</taxon>
        <taxon>ecological metagenomes</taxon>
    </lineage>
</organism>
<dbReference type="EMBL" id="BARU01039176">
    <property type="protein sequence ID" value="GAH78314.1"/>
    <property type="molecule type" value="Genomic_DNA"/>
</dbReference>
<dbReference type="AlphaFoldDB" id="X1JJ43"/>
<evidence type="ECO:0000259" key="1">
    <source>
        <dbReference type="PROSITE" id="PS50910"/>
    </source>
</evidence>
<feature type="domain" description="HEPN" evidence="1">
    <location>
        <begin position="10"/>
        <end position="125"/>
    </location>
</feature>
<dbReference type="SUPFAM" id="SSF81593">
    <property type="entry name" value="Nucleotidyltransferase substrate binding subunit/domain"/>
    <property type="match status" value="1"/>
</dbReference>
<comment type="caution">
    <text evidence="2">The sequence shown here is derived from an EMBL/GenBank/DDBJ whole genome shotgun (WGS) entry which is preliminary data.</text>
</comment>
<sequence length="139" mass="15818">MSEELVKDYVEQAATHRDSARTLLEHWEYPESVQMSQKCVELCLKAVLKRYGVEPPHKHDVGAELAQILPKLPKGFQAKVAKLRLASLTLAMWRDPSTYGLQEIGPQQMFAKEEAELALHFADEVYFACSPIRYGQELT</sequence>
<reference evidence="2" key="1">
    <citation type="journal article" date="2014" name="Front. Microbiol.">
        <title>High frequency of phylogenetically diverse reductive dehalogenase-homologous genes in deep subseafloor sedimentary metagenomes.</title>
        <authorList>
            <person name="Kawai M."/>
            <person name="Futagami T."/>
            <person name="Toyoda A."/>
            <person name="Takaki Y."/>
            <person name="Nishi S."/>
            <person name="Hori S."/>
            <person name="Arai W."/>
            <person name="Tsubouchi T."/>
            <person name="Morono Y."/>
            <person name="Uchiyama I."/>
            <person name="Ito T."/>
            <person name="Fujiyama A."/>
            <person name="Inagaki F."/>
            <person name="Takami H."/>
        </authorList>
    </citation>
    <scope>NUCLEOTIDE SEQUENCE</scope>
    <source>
        <strain evidence="2">Expedition CK06-06</strain>
    </source>
</reference>